<gene>
    <name evidence="1" type="ORF">NM125_06960</name>
</gene>
<comment type="caution">
    <text evidence="1">The sequence shown here is derived from an EMBL/GenBank/DDBJ whole genome shotgun (WGS) entry which is preliminary data.</text>
</comment>
<evidence type="ECO:0000313" key="1">
    <source>
        <dbReference type="EMBL" id="MCP9291318.1"/>
    </source>
</evidence>
<name>A0A9X2L3U2_9BACT</name>
<dbReference type="RefSeq" id="WP_255134155.1">
    <property type="nucleotide sequence ID" value="NZ_JANDBC010000001.1"/>
</dbReference>
<sequence>MRTFSFILLFTFYIGCSDNQSVNLSDEIEFGAGYSIITTSDLPNINNDTLDTKVSYSGCSDGHEFELKNRTANSTAELWLFKKTDDQPCDAYFEEEKTYNLSESILSAENIVLITPTEDRITLK</sequence>
<proteinExistence type="predicted"/>
<dbReference type="EMBL" id="JANDBC010000001">
    <property type="protein sequence ID" value="MCP9291318.1"/>
    <property type="molecule type" value="Genomic_DNA"/>
</dbReference>
<dbReference type="AlphaFoldDB" id="A0A9X2L3U2"/>
<protein>
    <submittedName>
        <fullName evidence="1">Uncharacterized protein</fullName>
    </submittedName>
</protein>
<dbReference type="Proteomes" id="UP001139125">
    <property type="component" value="Unassembled WGS sequence"/>
</dbReference>
<reference evidence="1" key="1">
    <citation type="submission" date="2022-06" db="EMBL/GenBank/DDBJ databases">
        <title>Gracilimonas sp. CAU 1638 isolated from sea sediment.</title>
        <authorList>
            <person name="Kim W."/>
        </authorList>
    </citation>
    <scope>NUCLEOTIDE SEQUENCE</scope>
    <source>
        <strain evidence="1">CAU 1638</strain>
    </source>
</reference>
<organism evidence="1 2">
    <name type="scientific">Gracilimonas sediminicola</name>
    <dbReference type="NCBI Taxonomy" id="2952158"/>
    <lineage>
        <taxon>Bacteria</taxon>
        <taxon>Pseudomonadati</taxon>
        <taxon>Balneolota</taxon>
        <taxon>Balneolia</taxon>
        <taxon>Balneolales</taxon>
        <taxon>Balneolaceae</taxon>
        <taxon>Gracilimonas</taxon>
    </lineage>
</organism>
<keyword evidence="2" id="KW-1185">Reference proteome</keyword>
<accession>A0A9X2L3U2</accession>
<evidence type="ECO:0000313" key="2">
    <source>
        <dbReference type="Proteomes" id="UP001139125"/>
    </source>
</evidence>